<dbReference type="PANTHER" id="PTHR30525:SF0">
    <property type="entry name" value="1-DEOXY-D-XYLULOSE 5-PHOSPHATE REDUCTOISOMERASE, CHLOROPLASTIC"/>
    <property type="match status" value="1"/>
</dbReference>
<protein>
    <recommendedName>
        <fullName evidence="1">1-deoxy-D-xylulose 5-phosphate reductoisomerase N-terminal domain-containing protein</fullName>
    </recommendedName>
</protein>
<sequence length="115" mass="12347">MGSTGSIGRSTLEVVARHPDRFRVVTLAANRRADDLEAQVQRFRPEKAILCEGDISLRPDTVGTKWVVGREALLEVAAEENIDVVVNALVGAAGLEPTIRALEAGTRLALANKES</sequence>
<dbReference type="SUPFAM" id="SSF51735">
    <property type="entry name" value="NAD(P)-binding Rossmann-fold domains"/>
    <property type="match status" value="1"/>
</dbReference>
<dbReference type="Gene3D" id="3.40.50.720">
    <property type="entry name" value="NAD(P)-binding Rossmann-like Domain"/>
    <property type="match status" value="1"/>
</dbReference>
<feature type="non-terminal residue" evidence="2">
    <location>
        <position position="115"/>
    </location>
</feature>
<evidence type="ECO:0000259" key="1">
    <source>
        <dbReference type="Pfam" id="PF02670"/>
    </source>
</evidence>
<accession>A0A382ANB3</accession>
<name>A0A382ANB3_9ZZZZ</name>
<dbReference type="Pfam" id="PF02670">
    <property type="entry name" value="DXP_reductoisom"/>
    <property type="match status" value="1"/>
</dbReference>
<dbReference type="GO" id="GO:0030604">
    <property type="term" value="F:1-deoxy-D-xylulose-5-phosphate reductoisomerase activity"/>
    <property type="evidence" value="ECO:0007669"/>
    <property type="project" value="InterPro"/>
</dbReference>
<dbReference type="AlphaFoldDB" id="A0A382ANB3"/>
<evidence type="ECO:0000313" key="2">
    <source>
        <dbReference type="EMBL" id="SVB02503.1"/>
    </source>
</evidence>
<dbReference type="EMBL" id="UINC01025948">
    <property type="protein sequence ID" value="SVB02503.1"/>
    <property type="molecule type" value="Genomic_DNA"/>
</dbReference>
<dbReference type="GO" id="GO:0051484">
    <property type="term" value="P:isopentenyl diphosphate biosynthetic process, methylerythritol 4-phosphate pathway involved in terpenoid biosynthetic process"/>
    <property type="evidence" value="ECO:0007669"/>
    <property type="project" value="TreeGrafter"/>
</dbReference>
<reference evidence="2" key="1">
    <citation type="submission" date="2018-05" db="EMBL/GenBank/DDBJ databases">
        <authorList>
            <person name="Lanie J.A."/>
            <person name="Ng W.-L."/>
            <person name="Kazmierczak K.M."/>
            <person name="Andrzejewski T.M."/>
            <person name="Davidsen T.M."/>
            <person name="Wayne K.J."/>
            <person name="Tettelin H."/>
            <person name="Glass J.I."/>
            <person name="Rusch D."/>
            <person name="Podicherti R."/>
            <person name="Tsui H.-C.T."/>
            <person name="Winkler M.E."/>
        </authorList>
    </citation>
    <scope>NUCLEOTIDE SEQUENCE</scope>
</reference>
<dbReference type="InterPro" id="IPR003821">
    <property type="entry name" value="DXP_reductoisomerase"/>
</dbReference>
<dbReference type="InterPro" id="IPR036291">
    <property type="entry name" value="NAD(P)-bd_dom_sf"/>
</dbReference>
<dbReference type="InterPro" id="IPR013512">
    <property type="entry name" value="DXP_reductoisomerase_N"/>
</dbReference>
<feature type="domain" description="1-deoxy-D-xylulose 5-phosphate reductoisomerase N-terminal" evidence="1">
    <location>
        <begin position="1"/>
        <end position="115"/>
    </location>
</feature>
<dbReference type="PANTHER" id="PTHR30525">
    <property type="entry name" value="1-DEOXY-D-XYLULOSE 5-PHOSPHATE REDUCTOISOMERASE"/>
    <property type="match status" value="1"/>
</dbReference>
<dbReference type="GO" id="GO:0070402">
    <property type="term" value="F:NADPH binding"/>
    <property type="evidence" value="ECO:0007669"/>
    <property type="project" value="InterPro"/>
</dbReference>
<gene>
    <name evidence="2" type="ORF">METZ01_LOCUS155357</name>
</gene>
<dbReference type="GO" id="GO:0030145">
    <property type="term" value="F:manganese ion binding"/>
    <property type="evidence" value="ECO:0007669"/>
    <property type="project" value="TreeGrafter"/>
</dbReference>
<organism evidence="2">
    <name type="scientific">marine metagenome</name>
    <dbReference type="NCBI Taxonomy" id="408172"/>
    <lineage>
        <taxon>unclassified sequences</taxon>
        <taxon>metagenomes</taxon>
        <taxon>ecological metagenomes</taxon>
    </lineage>
</organism>
<proteinExistence type="predicted"/>